<keyword evidence="2" id="KW-0472">Membrane</keyword>
<organism evidence="4 5">
    <name type="scientific">Dietzia timorensis</name>
    <dbReference type="NCBI Taxonomy" id="499555"/>
    <lineage>
        <taxon>Bacteria</taxon>
        <taxon>Bacillati</taxon>
        <taxon>Actinomycetota</taxon>
        <taxon>Actinomycetes</taxon>
        <taxon>Mycobacteriales</taxon>
        <taxon>Dietziaceae</taxon>
        <taxon>Dietzia</taxon>
    </lineage>
</organism>
<dbReference type="Proteomes" id="UP000186104">
    <property type="component" value="Chromosome"/>
</dbReference>
<keyword evidence="2" id="KW-1133">Transmembrane helix</keyword>
<feature type="transmembrane region" description="Helical" evidence="2">
    <location>
        <begin position="257"/>
        <end position="278"/>
    </location>
</feature>
<dbReference type="PANTHER" id="PTHR34473">
    <property type="entry name" value="UPF0699 TRANSMEMBRANE PROTEIN YDBS"/>
    <property type="match status" value="1"/>
</dbReference>
<evidence type="ECO:0000256" key="1">
    <source>
        <dbReference type="SAM" id="MobiDB-lite"/>
    </source>
</evidence>
<dbReference type="RefSeq" id="WP_067478062.1">
    <property type="nucleotide sequence ID" value="NZ_CP015961.1"/>
</dbReference>
<feature type="transmembrane region" description="Helical" evidence="2">
    <location>
        <begin position="70"/>
        <end position="89"/>
    </location>
</feature>
<dbReference type="STRING" id="499555.BJL86_2046"/>
<accession>A0A173LLL0</accession>
<evidence type="ECO:0000256" key="2">
    <source>
        <dbReference type="SAM" id="Phobius"/>
    </source>
</evidence>
<feature type="domain" description="YdbS-like PH" evidence="3">
    <location>
        <begin position="88"/>
        <end position="153"/>
    </location>
</feature>
<reference evidence="4 5" key="1">
    <citation type="submission" date="2016-06" db="EMBL/GenBank/DDBJ databases">
        <title>Complete genome sequence of a saline-alkali tolerant type strain Dietzia timorensis ID05-A0528T.</title>
        <authorList>
            <person name="Wu X."/>
        </authorList>
    </citation>
    <scope>NUCLEOTIDE SEQUENCE [LARGE SCALE GENOMIC DNA]</scope>
    <source>
        <strain evidence="4 5">ID05-A0528</strain>
    </source>
</reference>
<evidence type="ECO:0000313" key="4">
    <source>
        <dbReference type="EMBL" id="ANI92813.1"/>
    </source>
</evidence>
<keyword evidence="5" id="KW-1185">Reference proteome</keyword>
<feature type="transmembrane region" description="Helical" evidence="2">
    <location>
        <begin position="413"/>
        <end position="430"/>
    </location>
</feature>
<dbReference type="PIRSF" id="PIRSF026631">
    <property type="entry name" value="UCP026631"/>
    <property type="match status" value="1"/>
</dbReference>
<feature type="transmembrane region" description="Helical" evidence="2">
    <location>
        <begin position="207"/>
        <end position="228"/>
    </location>
</feature>
<feature type="transmembrane region" description="Helical" evidence="2">
    <location>
        <begin position="42"/>
        <end position="64"/>
    </location>
</feature>
<feature type="transmembrane region" description="Helical" evidence="2">
    <location>
        <begin position="384"/>
        <end position="401"/>
    </location>
</feature>
<dbReference type="AlphaFoldDB" id="A0A173LLL0"/>
<dbReference type="PANTHER" id="PTHR34473:SF2">
    <property type="entry name" value="UPF0699 TRANSMEMBRANE PROTEIN YDBT"/>
    <property type="match status" value="1"/>
</dbReference>
<dbReference type="Pfam" id="PF03703">
    <property type="entry name" value="bPH_2"/>
    <property type="match status" value="1"/>
</dbReference>
<sequence>MSAPQQSQQEPQARRNPAASTSARGTLDLSDATWHRLSWRMLLVDPLGMITRLSPIFVISLWLGTNRDNYWFEFGLLGLIMFIALTRWISTSYYIGDSHIVLRKGIFTRNQVTIARERIRSVDTESDLFHRLLRVSIVEVGTGQQDSSKDAAGRFRLDAIASSAVMPLREELLRHMRAAGIDPDHPDLQAGHAGEDIARWKLSWSRFAPFSPIGFGVLFSLWLITLQMGDMQQRLLELGPVVSLRAEFTELGQPRTLIAEALCLWLVAGLFGMVAYAIRYGKYALIDQGRVLYVQNGILRRKHIALDKQRLRGVEMRLPVFIRLIGGGRLEPIMTGTKRGGNASTLLPLAPRRDVRRVAEYVLDDEAPVRAPLRKHSAAAMRRRITRGLIPFWFLLGLAILFRLERGESVDKWIAWFIVPALVFFLLLSWDRIRNMGHNIVGGRLVTSSGSLQAKRSVLDADGIIGWQVSQNPLQRWAKVANVRAATPAGQGVYGIIDMQADEAWALAEAITPGITAEWGTIARYPRGGGAPIISAPATSPQPGA</sequence>
<dbReference type="KEGG" id="dtm:BJL86_2046"/>
<gene>
    <name evidence="4" type="ORF">BJL86_2046</name>
</gene>
<keyword evidence="2" id="KW-0812">Transmembrane</keyword>
<dbReference type="InterPro" id="IPR005182">
    <property type="entry name" value="YdbS-like_PH"/>
</dbReference>
<dbReference type="EMBL" id="CP015961">
    <property type="protein sequence ID" value="ANI92813.1"/>
    <property type="molecule type" value="Genomic_DNA"/>
</dbReference>
<name>A0A173LLL0_9ACTN</name>
<proteinExistence type="predicted"/>
<feature type="compositionally biased region" description="Low complexity" evidence="1">
    <location>
        <begin position="1"/>
        <end position="15"/>
    </location>
</feature>
<dbReference type="InterPro" id="IPR014529">
    <property type="entry name" value="UCP026631"/>
</dbReference>
<feature type="region of interest" description="Disordered" evidence="1">
    <location>
        <begin position="1"/>
        <end position="24"/>
    </location>
</feature>
<evidence type="ECO:0000259" key="3">
    <source>
        <dbReference type="Pfam" id="PF03703"/>
    </source>
</evidence>
<protein>
    <recommendedName>
        <fullName evidence="3">YdbS-like PH domain-containing protein</fullName>
    </recommendedName>
</protein>
<evidence type="ECO:0000313" key="5">
    <source>
        <dbReference type="Proteomes" id="UP000186104"/>
    </source>
</evidence>